<dbReference type="PROSITE" id="PS50943">
    <property type="entry name" value="HTH_CROC1"/>
    <property type="match status" value="1"/>
</dbReference>
<evidence type="ECO:0000313" key="2">
    <source>
        <dbReference type="EMBL" id="GIO48833.1"/>
    </source>
</evidence>
<keyword evidence="3" id="KW-1185">Reference proteome</keyword>
<feature type="domain" description="HTH cro/C1-type" evidence="1">
    <location>
        <begin position="8"/>
        <end position="61"/>
    </location>
</feature>
<dbReference type="Proteomes" id="UP000682811">
    <property type="component" value="Unassembled WGS sequence"/>
</dbReference>
<dbReference type="GO" id="GO:0003677">
    <property type="term" value="F:DNA binding"/>
    <property type="evidence" value="ECO:0007669"/>
    <property type="project" value="InterPro"/>
</dbReference>
<dbReference type="SUPFAM" id="SSF47413">
    <property type="entry name" value="lambda repressor-like DNA-binding domains"/>
    <property type="match status" value="1"/>
</dbReference>
<dbReference type="RefSeq" id="WP_212979447.1">
    <property type="nucleotide sequence ID" value="NZ_AP025343.1"/>
</dbReference>
<organism evidence="2 3">
    <name type="scientific">Paenibacillus azoreducens</name>
    <dbReference type="NCBI Taxonomy" id="116718"/>
    <lineage>
        <taxon>Bacteria</taxon>
        <taxon>Bacillati</taxon>
        <taxon>Bacillota</taxon>
        <taxon>Bacilli</taxon>
        <taxon>Bacillales</taxon>
        <taxon>Paenibacillaceae</taxon>
        <taxon>Paenibacillus</taxon>
    </lineage>
</organism>
<comment type="caution">
    <text evidence="2">The sequence shown here is derived from an EMBL/GenBank/DDBJ whole genome shotgun (WGS) entry which is preliminary data.</text>
</comment>
<dbReference type="Pfam" id="PF13443">
    <property type="entry name" value="HTH_26"/>
    <property type="match status" value="1"/>
</dbReference>
<dbReference type="InterPro" id="IPR001387">
    <property type="entry name" value="Cro/C1-type_HTH"/>
</dbReference>
<dbReference type="CDD" id="cd00093">
    <property type="entry name" value="HTH_XRE"/>
    <property type="match status" value="1"/>
</dbReference>
<evidence type="ECO:0000259" key="1">
    <source>
        <dbReference type="PROSITE" id="PS50943"/>
    </source>
</evidence>
<dbReference type="InterPro" id="IPR010982">
    <property type="entry name" value="Lambda_DNA-bd_dom_sf"/>
</dbReference>
<proteinExistence type="predicted"/>
<accession>A0A919YFQ8</accession>
<protein>
    <submittedName>
        <fullName evidence="2">Transcriptional regulator</fullName>
    </submittedName>
</protein>
<dbReference type="EMBL" id="BORT01000016">
    <property type="protein sequence ID" value="GIO48833.1"/>
    <property type="molecule type" value="Genomic_DNA"/>
</dbReference>
<dbReference type="PANTHER" id="PTHR37301">
    <property type="entry name" value="DNA-BINDING PROTEIN-RELATED"/>
    <property type="match status" value="1"/>
</dbReference>
<evidence type="ECO:0000313" key="3">
    <source>
        <dbReference type="Proteomes" id="UP000682811"/>
    </source>
</evidence>
<dbReference type="AlphaFoldDB" id="A0A919YFQ8"/>
<gene>
    <name evidence="2" type="ORF">J34TS1_35980</name>
</gene>
<sequence>MGFSYKPLWLLLVDKGLSKTEFREALGIGTNQLAKMGKGEYISMETLDKICSHFGVQPNDIIEHVPNDKETAEA</sequence>
<reference evidence="2 3" key="1">
    <citation type="submission" date="2021-03" db="EMBL/GenBank/DDBJ databases">
        <title>Antimicrobial resistance genes in bacteria isolated from Japanese honey, and their potential for conferring macrolide and lincosamide resistance in the American foulbrood pathogen Paenibacillus larvae.</title>
        <authorList>
            <person name="Okamoto M."/>
            <person name="Kumagai M."/>
            <person name="Kanamori H."/>
            <person name="Takamatsu D."/>
        </authorList>
    </citation>
    <scope>NUCLEOTIDE SEQUENCE [LARGE SCALE GENOMIC DNA]</scope>
    <source>
        <strain evidence="2 3">J34TS1</strain>
    </source>
</reference>
<dbReference type="PANTHER" id="PTHR37301:SF1">
    <property type="entry name" value="DNA-BINDING PROTEIN"/>
    <property type="match status" value="1"/>
</dbReference>
<name>A0A919YFQ8_9BACL</name>
<dbReference type="Gene3D" id="1.10.260.40">
    <property type="entry name" value="lambda repressor-like DNA-binding domains"/>
    <property type="match status" value="1"/>
</dbReference>